<evidence type="ECO:0000259" key="7">
    <source>
        <dbReference type="Pfam" id="PF00365"/>
    </source>
</evidence>
<keyword evidence="3 6" id="KW-0479">Metal-binding</keyword>
<dbReference type="Proteomes" id="UP000007962">
    <property type="component" value="Chromosome"/>
</dbReference>
<evidence type="ECO:0000313" key="8">
    <source>
        <dbReference type="EMBL" id="ACQ80161.1"/>
    </source>
</evidence>
<dbReference type="SUPFAM" id="SSF53784">
    <property type="entry name" value="Phosphofructokinase"/>
    <property type="match status" value="1"/>
</dbReference>
<comment type="similarity">
    <text evidence="6">Belongs to the phosphofructokinase type A (PFKA) family. PPi-dependent PFK group II subfamily. Clade 'P' sub-subfamily.</text>
</comment>
<dbReference type="STRING" id="471853.Bcav_1905"/>
<keyword evidence="9" id="KW-1185">Reference proteome</keyword>
<gene>
    <name evidence="6" type="primary">pfp</name>
    <name evidence="8" type="ordered locus">Bcav_1905</name>
</gene>
<comment type="pathway">
    <text evidence="6">Carbohydrate degradation; glycolysis; D-glyceraldehyde 3-phosphate and glycerone phosphate from D-glucose: step 3/4.</text>
</comment>
<dbReference type="eggNOG" id="COG0205">
    <property type="taxonomic scope" value="Bacteria"/>
</dbReference>
<comment type="cofactor">
    <cofactor evidence="1 6">
        <name>Mg(2+)</name>
        <dbReference type="ChEBI" id="CHEBI:18420"/>
    </cofactor>
</comment>
<evidence type="ECO:0000256" key="1">
    <source>
        <dbReference type="ARBA" id="ARBA00001946"/>
    </source>
</evidence>
<dbReference type="EMBL" id="CP001618">
    <property type="protein sequence ID" value="ACQ80161.1"/>
    <property type="molecule type" value="Genomic_DNA"/>
</dbReference>
<dbReference type="UniPathway" id="UPA00109">
    <property type="reaction ID" value="UER00182"/>
</dbReference>
<dbReference type="OrthoDB" id="9802503at2"/>
<comment type="catalytic activity">
    <reaction evidence="6">
        <text>beta-D-fructose 6-phosphate + diphosphate = beta-D-fructose 1,6-bisphosphate + phosphate + H(+)</text>
        <dbReference type="Rhea" id="RHEA:13613"/>
        <dbReference type="ChEBI" id="CHEBI:15378"/>
        <dbReference type="ChEBI" id="CHEBI:32966"/>
        <dbReference type="ChEBI" id="CHEBI:33019"/>
        <dbReference type="ChEBI" id="CHEBI:43474"/>
        <dbReference type="ChEBI" id="CHEBI:57634"/>
        <dbReference type="EC" id="2.7.1.90"/>
    </reaction>
</comment>
<dbReference type="HAMAP" id="MF_01977">
    <property type="entry name" value="Phosphofructokinase_II_P"/>
    <property type="match status" value="1"/>
</dbReference>
<comment type="subunit">
    <text evidence="6">Homodimer or homotetramer.</text>
</comment>
<organism evidence="8 9">
    <name type="scientific">Beutenbergia cavernae (strain ATCC BAA-8 / DSM 12333 / CCUG 43141 / JCM 11478 / NBRC 16432 / NCIMB 13614 / HKI 0122)</name>
    <dbReference type="NCBI Taxonomy" id="471853"/>
    <lineage>
        <taxon>Bacteria</taxon>
        <taxon>Bacillati</taxon>
        <taxon>Actinomycetota</taxon>
        <taxon>Actinomycetes</taxon>
        <taxon>Micrococcales</taxon>
        <taxon>Beutenbergiaceae</taxon>
        <taxon>Beutenbergia</taxon>
    </lineage>
</organism>
<evidence type="ECO:0000256" key="6">
    <source>
        <dbReference type="HAMAP-Rule" id="MF_01977"/>
    </source>
</evidence>
<dbReference type="GO" id="GO:0006002">
    <property type="term" value="P:fructose 6-phosphate metabolic process"/>
    <property type="evidence" value="ECO:0007669"/>
    <property type="project" value="InterPro"/>
</dbReference>
<keyword evidence="4 6" id="KW-0418">Kinase</keyword>
<evidence type="ECO:0000313" key="9">
    <source>
        <dbReference type="Proteomes" id="UP000007962"/>
    </source>
</evidence>
<name>C5C5H0_BEUC1</name>
<dbReference type="InterPro" id="IPR022953">
    <property type="entry name" value="ATP_PFK"/>
</dbReference>
<evidence type="ECO:0000256" key="2">
    <source>
        <dbReference type="ARBA" id="ARBA00022679"/>
    </source>
</evidence>
<dbReference type="Pfam" id="PF00365">
    <property type="entry name" value="PFK"/>
    <property type="match status" value="1"/>
</dbReference>
<feature type="binding site" evidence="6">
    <location>
        <begin position="195"/>
        <end position="197"/>
    </location>
    <ligand>
        <name>substrate</name>
    </ligand>
</feature>
<dbReference type="InterPro" id="IPR050929">
    <property type="entry name" value="PFKA"/>
</dbReference>
<dbReference type="PANTHER" id="PTHR45770">
    <property type="entry name" value="ATP-DEPENDENT 6-PHOSPHOFRUCTOKINASE 1"/>
    <property type="match status" value="1"/>
</dbReference>
<dbReference type="EC" id="2.7.1.90" evidence="6"/>
<dbReference type="PRINTS" id="PR00476">
    <property type="entry name" value="PHFRCTKINASE"/>
</dbReference>
<dbReference type="KEGG" id="bcv:Bcav_1905"/>
<comment type="activity regulation">
    <text evidence="6">Non-allosteric.</text>
</comment>
<comment type="function">
    <text evidence="6">Catalyzes the phosphorylation of D-fructose 6-phosphate, the first committing step of glycolysis. Uses inorganic phosphate (PPi) as phosphoryl donor instead of ATP like common ATP-dependent phosphofructokinases (ATP-PFKs), which renders the reaction reversible, and can thus function both in glycolysis and gluconeogenesis. Consistently, PPi-PFK can replace the enzymes of both the forward (ATP-PFK) and reverse (fructose-bisphosphatase (FBPase)) reactions.</text>
</comment>
<evidence type="ECO:0000256" key="3">
    <source>
        <dbReference type="ARBA" id="ARBA00022723"/>
    </source>
</evidence>
<evidence type="ECO:0000256" key="5">
    <source>
        <dbReference type="ARBA" id="ARBA00022842"/>
    </source>
</evidence>
<dbReference type="HOGENOM" id="CLU_643544_0_0_11"/>
<evidence type="ECO:0000256" key="4">
    <source>
        <dbReference type="ARBA" id="ARBA00022777"/>
    </source>
</evidence>
<dbReference type="GO" id="GO:0047334">
    <property type="term" value="F:diphosphate-fructose-6-phosphate 1-phosphotransferase activity"/>
    <property type="evidence" value="ECO:0007669"/>
    <property type="project" value="UniProtKB-EC"/>
</dbReference>
<keyword evidence="6" id="KW-0963">Cytoplasm</keyword>
<keyword evidence="2 6" id="KW-0808">Transferase</keyword>
<dbReference type="InterPro" id="IPR000023">
    <property type="entry name" value="Phosphofructokinase_dom"/>
</dbReference>
<dbReference type="GO" id="GO:0046872">
    <property type="term" value="F:metal ion binding"/>
    <property type="evidence" value="ECO:0007669"/>
    <property type="project" value="UniProtKB-KW"/>
</dbReference>
<feature type="binding site" evidence="6">
    <location>
        <begin position="150"/>
        <end position="152"/>
    </location>
    <ligand>
        <name>substrate</name>
    </ligand>
</feature>
<dbReference type="NCBIfam" id="NF005121">
    <property type="entry name" value="PRK06555.1"/>
    <property type="match status" value="1"/>
</dbReference>
<dbReference type="RefSeq" id="WP_015882401.1">
    <property type="nucleotide sequence ID" value="NC_012669.1"/>
</dbReference>
<feature type="binding site" evidence="6">
    <location>
        <position position="122"/>
    </location>
    <ligand>
        <name>Mg(2+)</name>
        <dbReference type="ChEBI" id="CHEBI:18420"/>
        <note>catalytic</note>
    </ligand>
</feature>
<dbReference type="AlphaFoldDB" id="C5C5H0"/>
<feature type="site" description="Important for catalytic activity; stabilizes the transition state when the phosphoryl donor is PPi" evidence="6">
    <location>
        <position position="149"/>
    </location>
</feature>
<dbReference type="GO" id="GO:0003872">
    <property type="term" value="F:6-phosphofructokinase activity"/>
    <property type="evidence" value="ECO:0007669"/>
    <property type="project" value="UniProtKB-UniRule"/>
</dbReference>
<comment type="subcellular location">
    <subcellularLocation>
        <location evidence="6">Cytoplasm</location>
    </subcellularLocation>
</comment>
<dbReference type="PIRSF" id="PIRSF036484">
    <property type="entry name" value="PPi-PFK_SMc01852"/>
    <property type="match status" value="1"/>
</dbReference>
<dbReference type="InterPro" id="IPR035966">
    <property type="entry name" value="PKF_sf"/>
</dbReference>
<feature type="binding site" evidence="6">
    <location>
        <begin position="324"/>
        <end position="327"/>
    </location>
    <ligand>
        <name>substrate</name>
    </ligand>
</feature>
<feature type="domain" description="Phosphofructokinase" evidence="7">
    <location>
        <begin position="5"/>
        <end position="333"/>
    </location>
</feature>
<protein>
    <recommendedName>
        <fullName evidence="6">Pyrophosphate--fructose 6-phosphate 1-phosphotransferase</fullName>
        <ecNumber evidence="6">2.7.1.90</ecNumber>
    </recommendedName>
    <alternativeName>
        <fullName evidence="6">6-phosphofructokinase, pyrophosphate dependent</fullName>
    </alternativeName>
    <alternativeName>
        <fullName evidence="6">PPi-dependent phosphofructokinase</fullName>
        <shortName evidence="6">PPi-PFK</shortName>
    </alternativeName>
    <alternativeName>
        <fullName evidence="6">Pyrophosphate-dependent 6-phosphofructose-1-kinase</fullName>
    </alternativeName>
</protein>
<proteinExistence type="inferred from homology"/>
<accession>C5C5H0</accession>
<keyword evidence="5 6" id="KW-0460">Magnesium</keyword>
<dbReference type="InterPro" id="IPR011405">
    <property type="entry name" value="PPi-PFK_SMc01852"/>
</dbReference>
<feature type="binding site" evidence="6">
    <location>
        <position position="267"/>
    </location>
    <ligand>
        <name>substrate</name>
    </ligand>
</feature>
<reference evidence="8 9" key="1">
    <citation type="journal article" date="2009" name="Stand. Genomic Sci.">
        <title>Complete genome sequence of Beutenbergia cavernae type strain (HKI 0122).</title>
        <authorList>
            <person name="Land M."/>
            <person name="Pukall R."/>
            <person name="Abt B."/>
            <person name="Goker M."/>
            <person name="Rohde M."/>
            <person name="Glavina Del Rio T."/>
            <person name="Tice H."/>
            <person name="Copeland A."/>
            <person name="Cheng J.F."/>
            <person name="Lucas S."/>
            <person name="Chen F."/>
            <person name="Nolan M."/>
            <person name="Bruce D."/>
            <person name="Goodwin L."/>
            <person name="Pitluck S."/>
            <person name="Ivanova N."/>
            <person name="Mavromatis K."/>
            <person name="Ovchinnikova G."/>
            <person name="Pati A."/>
            <person name="Chen A."/>
            <person name="Palaniappan K."/>
            <person name="Hauser L."/>
            <person name="Chang Y.J."/>
            <person name="Jefferies C.C."/>
            <person name="Saunders E."/>
            <person name="Brettin T."/>
            <person name="Detter J.C."/>
            <person name="Han C."/>
            <person name="Chain P."/>
            <person name="Bristow J."/>
            <person name="Eisen J.A."/>
            <person name="Markowitz V."/>
            <person name="Hugenholtz P."/>
            <person name="Kyrpides N.C."/>
            <person name="Klenk H.P."/>
            <person name="Lapidus A."/>
        </authorList>
    </citation>
    <scope>NUCLEOTIDE SEQUENCE [LARGE SCALE GENOMIC DNA]</scope>
    <source>
        <strain evidence="9">ATCC BAA-8 / DSM 12333 / NBRC 16432</strain>
    </source>
</reference>
<feature type="binding site" evidence="6">
    <location>
        <position position="13"/>
    </location>
    <ligand>
        <name>diphosphate</name>
        <dbReference type="ChEBI" id="CHEBI:33019"/>
    </ligand>
</feature>
<dbReference type="Gene3D" id="3.40.50.450">
    <property type="match status" value="1"/>
</dbReference>
<feature type="active site" description="Proton acceptor" evidence="6">
    <location>
        <position position="152"/>
    </location>
</feature>
<keyword evidence="6" id="KW-0324">Glycolysis</keyword>
<sequence>MSVKRVALLTAGGFAPCLSSAVGGLIERYTQRAPDVEIIAYQYGYHGLLTGTKVVVDDAARAQAHVLHRFGGSPIGNSRVKLTNVKNLVDRGLVAEGADPLAVAAEQLRTDGVDVLHTIGGDDTNTTAADLAHYLEEHDYGLTVVGLPKTIDNDIVPIRQSLGAHTAAEQASEFAQNIIGEHRSNPRMLIVHEVMGRHCGWLTAAAARRYREWVAQQEWAPSIGLQRERWDVHAVFLPELALDLEGEARRLRTVMDEIGNVNIFLSEGAGVPEIVAELEARGEEVQRDPFGHVKLDTINPGAWFAKQFAELIGAEKTMVQKSGYFSRSAAANAEDLELIGSMVDLAVECALEGTSGVIGHDEERGDELRAVEFARIGGGKAFDTSVGWFTRLLTGIGQPLVPAAPGAH</sequence>
<dbReference type="GO" id="GO:0005737">
    <property type="term" value="C:cytoplasm"/>
    <property type="evidence" value="ECO:0007669"/>
    <property type="project" value="UniProtKB-SubCell"/>
</dbReference>
<feature type="site" description="Important for catalytic activity and substrate specificity; stabilizes the transition state when the phosphoryl donor is PPi; prevents ATP from binding by mimicking the alpha-phosphate group of ATP" evidence="6">
    <location>
        <position position="123"/>
    </location>
</feature>